<reference evidence="1" key="1">
    <citation type="journal article" date="2021" name="Proc. Natl. Acad. Sci. U.S.A.">
        <title>A Catalog of Tens of Thousands of Viruses from Human Metagenomes Reveals Hidden Associations with Chronic Diseases.</title>
        <authorList>
            <person name="Tisza M.J."/>
            <person name="Buck C.B."/>
        </authorList>
    </citation>
    <scope>NUCLEOTIDE SEQUENCE</scope>
    <source>
        <strain evidence="1">CtDOT22</strain>
    </source>
</reference>
<protein>
    <submittedName>
        <fullName evidence="1">Uncharacterized protein</fullName>
    </submittedName>
</protein>
<evidence type="ECO:0000313" key="1">
    <source>
        <dbReference type="EMBL" id="DAF55093.1"/>
    </source>
</evidence>
<proteinExistence type="predicted"/>
<organism evidence="1">
    <name type="scientific">Siphoviridae sp. ctDOT22</name>
    <dbReference type="NCBI Taxonomy" id="2827812"/>
    <lineage>
        <taxon>Viruses</taxon>
        <taxon>Duplodnaviria</taxon>
        <taxon>Heunggongvirae</taxon>
        <taxon>Uroviricota</taxon>
        <taxon>Caudoviricetes</taxon>
    </lineage>
</organism>
<sequence>MATTFDEPQVIVNTSYGDTTDNSLASLNGLICAAPFSATYVDVHESIKPGKGTKWNPWTEGEWYRLYQKGSRTKFLLECTNSNNGTLSKFMSEDIFNIYRLLGSMSVLVLRINPLGRDSRGIIVQPDNLAAKYGTGTYTSFSGQIGVTDKGKSVLLDNNSNLIDKKFTFQSVNSLDINTLAWTDIVDNLGDRNIYLLNYHYDVNGKLNGEFGYSSAIYPTTTPTEMIAFTTDITASATQEIYVSGLELGAYNFIVAFNNLIGLTETRDHIPVLKAKVDGAITTAGDIDTIPLKLTIDDRTETYNIKVNNATKRLVEFGNRPLGANFIVNANYLSSDVTQDERVYTSFIRGTAGPSGPSGPSVNEFELAATAINNLVDFDEGYRVDFIFDSGKYNKDNVHNAMASVADKINALGIATVDEVKPLQGQNFNDLANALTVNNQARLYKISPRREVDFGGYKVKLSLGIDYLECVARNKSNLQEFAPVFHFTNAYVADSNLTKYYTKSEREKLLEKRINSVKRDKFRGISYINDNKTTLTSTTSLGNEEQIVRLANRMAWDIQYILDQFLGRLDVKATANAVKNEIKYYYQSTFSNQRYSPENIEIICDESNNRFGDGELVVTVNIYVGRALKKITVYNNILPLTSYE</sequence>
<dbReference type="EMBL" id="BK032686">
    <property type="protein sequence ID" value="DAF55093.1"/>
    <property type="molecule type" value="Genomic_DNA"/>
</dbReference>
<name>A0A8S5SVJ3_9CAUD</name>
<accession>A0A8S5SVJ3</accession>